<feature type="transmembrane region" description="Helical" evidence="2">
    <location>
        <begin position="1397"/>
        <end position="1417"/>
    </location>
</feature>
<keyword evidence="6" id="KW-1185">Reference proteome</keyword>
<feature type="compositionally biased region" description="Polar residues" evidence="1">
    <location>
        <begin position="1275"/>
        <end position="1284"/>
    </location>
</feature>
<dbReference type="InterPro" id="IPR000421">
    <property type="entry name" value="FA58C"/>
</dbReference>
<keyword evidence="2" id="KW-0812">Transmembrane</keyword>
<keyword evidence="5" id="KW-0328">Glycosyltransferase</keyword>
<feature type="domain" description="F5/8 type C" evidence="3">
    <location>
        <begin position="686"/>
        <end position="808"/>
    </location>
</feature>
<dbReference type="InterPro" id="IPR021798">
    <property type="entry name" value="AftD_N"/>
</dbReference>
<accession>A0A7W7ZXD4</accession>
<evidence type="ECO:0000259" key="4">
    <source>
        <dbReference type="Pfam" id="PF11847"/>
    </source>
</evidence>
<feature type="transmembrane region" description="Helical" evidence="2">
    <location>
        <begin position="1239"/>
        <end position="1269"/>
    </location>
</feature>
<evidence type="ECO:0000313" key="5">
    <source>
        <dbReference type="EMBL" id="MBB5074643.1"/>
    </source>
</evidence>
<dbReference type="GO" id="GO:0016757">
    <property type="term" value="F:glycosyltransferase activity"/>
    <property type="evidence" value="ECO:0007669"/>
    <property type="project" value="UniProtKB-KW"/>
</dbReference>
<dbReference type="Pfam" id="PF00754">
    <property type="entry name" value="F5_F8_type_C"/>
    <property type="match status" value="1"/>
</dbReference>
<feature type="transmembrane region" description="Helical" evidence="2">
    <location>
        <begin position="320"/>
        <end position="340"/>
    </location>
</feature>
<sequence>MNDTPVSGRARHRLWLAICCLGFAVLAFTTSPGDIIADTKIDLALNPVGWLERLAHLWDLQHFGQLQNQVAGYLFPMGPFFALGELIGLDPWITQRLWLTLLMCVAFLGGERLARQLGIGNPGTRVAGALAYALAPRVLSIIGEISAEWLPAAMLPWILLPLLTAAETGQRARAAIRSGLAVALCGGVNAVAVLAVLIAPVLYIVTRPRPVPRWRMLAWWSGAVGVATLFWWLPLLLVGRYAFSFLPYTETSTATTQVTSLTNVLRGASDWVRFLTVNGVETQPASFAIATSALMIVVTGVIAALGLAGLAHRDLPARGFVIALFLVGVTALTAGHMSALEPVVAEPVRWLLDGPLAPLRNLRKFDPLVRLPLALGLAHLLVKVRLPVKAVAATAFACLVLPVFNVGLGAPGHFKEVPLYWRQAAAWVNENAGGEGVLVVPGAKFGEYLWGRPMDDPMQPMFAARWTTRQVTAAGSIGLSRLLDAVDQRFAAGHGSPGLTEVLRRMGVRYLLVRNDLNRAAIAGAYPSRIYEALRESPGITRLQSFGGEVGDTKTDDAENSVDWPFPALDLYEVSGSSGAVGVLPAGDALAVHGGPDSLLSMGDLGLLGDSPVLVNGDAGTREAPTVVSDALRLRERHFGEIRSNWTQTLTADQREDFTGVRALDLLEDGWLDDTATAEYEGVSAVTASSSAADAGAVPGISSSGRSPWAALDGDYETNWETSGWKPPTGEWLRLDFPAERTLPGMKVTFTNNVLLGQSIKTVAVETENGRIVQDVQQTNSPQSLRVPPGTTGWVRIKVVATTSRSWNFVERVGISEIAIPGLLPGRTIRLPQATGDVYVMDRGVDERPRCMRNQARWICNPLLERPGEEGAGFDRTFTAAEAAKNGLTGFAVLRDPALVDRYTRLTDDLPSVKGTSQVSKDPVVAPRSAFDADAGTTWIPAGPDAEPALTIGWKKPKTISRIQIARPGGDKEPLDVIVSGDKGATRGARVDAGGNLVFKPMTTRTLKLRFFAASRRLQVTELIIPGATPASRPEGIPFRLGCGQGPTLQLNGKPVQTKVSGTYADLLEQRPVRFVSCAKAAISPGANRVRIPGWEPWAVSSLMVGSLRPGSPAVAGAAVQGTWTPSLREVRVTAPKDSFLIVNENFNEGWRAELDGQTLRPVRIDGWKQAWELPAGTTGTVRLEYQPDRTYWLALAAGLAGIACLALLALVMRGPRPEHVLQTAPAHWSRLDRWRVPYVIVLGLAFGGWVASWPGMAAVLATTALTLLTRPHPTHTQSRTIPQSRTPAPSPDPTPVPSGTSALPHAHTATPAHGGALSSPQSRTHAPLPGHEHAPVPTPTTSPAPASVPMRGSAAVSASATLPGTATEAVVPGQAAGGVPVADQGRRGGRIAGMVASPWLGAVLFVLAAASVAAGIRLDVPVLADQVAQLIACAAMGALFGALVTVPPRRAPEPEVPAVEQELAAATR</sequence>
<dbReference type="EMBL" id="JACHIN010000001">
    <property type="protein sequence ID" value="MBB5074643.1"/>
    <property type="molecule type" value="Genomic_DNA"/>
</dbReference>
<evidence type="ECO:0000256" key="1">
    <source>
        <dbReference type="SAM" id="MobiDB-lite"/>
    </source>
</evidence>
<dbReference type="Pfam" id="PF11847">
    <property type="entry name" value="GT-C_AftD"/>
    <property type="match status" value="1"/>
</dbReference>
<feature type="transmembrane region" description="Helical" evidence="2">
    <location>
        <begin position="390"/>
        <end position="410"/>
    </location>
</feature>
<evidence type="ECO:0000313" key="6">
    <source>
        <dbReference type="Proteomes" id="UP000568380"/>
    </source>
</evidence>
<feature type="region of interest" description="Disordered" evidence="1">
    <location>
        <begin position="1273"/>
        <end position="1353"/>
    </location>
</feature>
<feature type="domain" description="Alpha-(1-&gt;3)-arabinofuranosyltransferase N-terminal GT-C" evidence="4">
    <location>
        <begin position="24"/>
        <end position="656"/>
    </location>
</feature>
<dbReference type="InterPro" id="IPR008979">
    <property type="entry name" value="Galactose-bd-like_sf"/>
</dbReference>
<comment type="caution">
    <text evidence="5">The sequence shown here is derived from an EMBL/GenBank/DDBJ whole genome shotgun (WGS) entry which is preliminary data.</text>
</comment>
<feature type="transmembrane region" description="Helical" evidence="2">
    <location>
        <begin position="217"/>
        <end position="238"/>
    </location>
</feature>
<dbReference type="Proteomes" id="UP000568380">
    <property type="component" value="Unassembled WGS sequence"/>
</dbReference>
<feature type="transmembrane region" description="Helical" evidence="2">
    <location>
        <begin position="285"/>
        <end position="308"/>
    </location>
</feature>
<organism evidence="5 6">
    <name type="scientific">Nonomuraea endophytica</name>
    <dbReference type="NCBI Taxonomy" id="714136"/>
    <lineage>
        <taxon>Bacteria</taxon>
        <taxon>Bacillati</taxon>
        <taxon>Actinomycetota</taxon>
        <taxon>Actinomycetes</taxon>
        <taxon>Streptosporangiales</taxon>
        <taxon>Streptosporangiaceae</taxon>
        <taxon>Nonomuraea</taxon>
    </lineage>
</organism>
<feature type="transmembrane region" description="Helical" evidence="2">
    <location>
        <begin position="1192"/>
        <end position="1213"/>
    </location>
</feature>
<feature type="transmembrane region" description="Helical" evidence="2">
    <location>
        <begin position="180"/>
        <end position="205"/>
    </location>
</feature>
<name>A0A7W7ZXD4_9ACTN</name>
<feature type="compositionally biased region" description="Low complexity" evidence="1">
    <location>
        <begin position="1298"/>
        <end position="1318"/>
    </location>
</feature>
<evidence type="ECO:0000256" key="2">
    <source>
        <dbReference type="SAM" id="Phobius"/>
    </source>
</evidence>
<reference evidence="5 6" key="1">
    <citation type="submission" date="2020-08" db="EMBL/GenBank/DDBJ databases">
        <title>Genomic Encyclopedia of Type Strains, Phase IV (KMG-IV): sequencing the most valuable type-strain genomes for metagenomic binning, comparative biology and taxonomic classification.</title>
        <authorList>
            <person name="Goeker M."/>
        </authorList>
    </citation>
    <scope>NUCLEOTIDE SEQUENCE [LARGE SCALE GENOMIC DNA]</scope>
    <source>
        <strain evidence="5 6">DSM 45385</strain>
    </source>
</reference>
<dbReference type="EC" id="2.4.2.-" evidence="5"/>
<evidence type="ECO:0000259" key="3">
    <source>
        <dbReference type="Pfam" id="PF00754"/>
    </source>
</evidence>
<keyword evidence="5" id="KW-0808">Transferase</keyword>
<feature type="transmembrane region" description="Helical" evidence="2">
    <location>
        <begin position="1429"/>
        <end position="1447"/>
    </location>
</feature>
<dbReference type="SUPFAM" id="SSF49785">
    <property type="entry name" value="Galactose-binding domain-like"/>
    <property type="match status" value="1"/>
</dbReference>
<dbReference type="RefSeq" id="WP_184957654.1">
    <property type="nucleotide sequence ID" value="NZ_JACHIN010000001.1"/>
</dbReference>
<proteinExistence type="predicted"/>
<dbReference type="Gene3D" id="2.60.120.260">
    <property type="entry name" value="Galactose-binding domain-like"/>
    <property type="match status" value="1"/>
</dbReference>
<keyword evidence="2" id="KW-1133">Transmembrane helix</keyword>
<keyword evidence="2" id="KW-0472">Membrane</keyword>
<protein>
    <submittedName>
        <fullName evidence="5">Arabinofuranan 3-O-arabinosyltransferase</fullName>
        <ecNumber evidence="5">2.4.2.-</ecNumber>
    </submittedName>
</protein>
<gene>
    <name evidence="5" type="ORF">HNR40_000089</name>
</gene>